<dbReference type="PANTHER" id="PTHR12967:SF0">
    <property type="entry name" value="PROTEIN SHQ1 HOMOLOG"/>
    <property type="match status" value="1"/>
</dbReference>
<dbReference type="GO" id="GO:0000493">
    <property type="term" value="P:box H/ACA snoRNP assembly"/>
    <property type="evidence" value="ECO:0007669"/>
    <property type="project" value="InterPro"/>
</dbReference>
<dbReference type="Proteomes" id="UP000887565">
    <property type="component" value="Unplaced"/>
</dbReference>
<evidence type="ECO:0000313" key="5">
    <source>
        <dbReference type="WBParaSite" id="nRc.2.0.1.t36174-RA"/>
    </source>
</evidence>
<dbReference type="InterPro" id="IPR007009">
    <property type="entry name" value="Shq1_C"/>
</dbReference>
<evidence type="ECO:0000313" key="4">
    <source>
        <dbReference type="Proteomes" id="UP000887565"/>
    </source>
</evidence>
<accession>A0A915KE08</accession>
<name>A0A915KE08_ROMCU</name>
<reference evidence="5" key="1">
    <citation type="submission" date="2022-11" db="UniProtKB">
        <authorList>
            <consortium name="WormBaseParasite"/>
        </authorList>
    </citation>
    <scope>IDENTIFICATION</scope>
</reference>
<protein>
    <recommendedName>
        <fullName evidence="2">Protein SHQ1 homolog</fullName>
    </recommendedName>
</protein>
<evidence type="ECO:0000256" key="2">
    <source>
        <dbReference type="ARBA" id="ARBA00013750"/>
    </source>
</evidence>
<organism evidence="4 5">
    <name type="scientific">Romanomermis culicivorax</name>
    <name type="common">Nematode worm</name>
    <dbReference type="NCBI Taxonomy" id="13658"/>
    <lineage>
        <taxon>Eukaryota</taxon>
        <taxon>Metazoa</taxon>
        <taxon>Ecdysozoa</taxon>
        <taxon>Nematoda</taxon>
        <taxon>Enoplea</taxon>
        <taxon>Dorylaimia</taxon>
        <taxon>Mermithida</taxon>
        <taxon>Mermithoidea</taxon>
        <taxon>Mermithidae</taxon>
        <taxon>Romanomermis</taxon>
    </lineage>
</organism>
<keyword evidence="4" id="KW-1185">Reference proteome</keyword>
<dbReference type="GO" id="GO:0005654">
    <property type="term" value="C:nucleoplasm"/>
    <property type="evidence" value="ECO:0007669"/>
    <property type="project" value="TreeGrafter"/>
</dbReference>
<sequence>MVSLRNEREKFNDEHYLADTFSSEEIDSLLNFEPWWNTTDKDRVSFDNQEKDRLKDLPKRTFERFDKSIMESTLYSLVDILFAYAYNNRITEGENNVKLEKSDVDLDLLELELAAKLCLEDNNSNDCGNQVNVLEYVRDHFGYQNNGDRSLDSDDDQNDENSIEDLSRKVKNFCIAKE</sequence>
<dbReference type="InterPro" id="IPR039742">
    <property type="entry name" value="Shq1"/>
</dbReference>
<feature type="domain" description="Shq1 C-terminal" evidence="3">
    <location>
        <begin position="37"/>
        <end position="97"/>
    </location>
</feature>
<comment type="similarity">
    <text evidence="1">Belongs to the SHQ1 family.</text>
</comment>
<dbReference type="GO" id="GO:0051082">
    <property type="term" value="F:unfolded protein binding"/>
    <property type="evidence" value="ECO:0007669"/>
    <property type="project" value="TreeGrafter"/>
</dbReference>
<dbReference type="Pfam" id="PF04925">
    <property type="entry name" value="SHQ1"/>
    <property type="match status" value="1"/>
</dbReference>
<dbReference type="AlphaFoldDB" id="A0A915KE08"/>
<evidence type="ECO:0000259" key="3">
    <source>
        <dbReference type="Pfam" id="PF04925"/>
    </source>
</evidence>
<evidence type="ECO:0000256" key="1">
    <source>
        <dbReference type="ARBA" id="ARBA00005607"/>
    </source>
</evidence>
<dbReference type="WBParaSite" id="nRc.2.0.1.t36174-RA">
    <property type="protein sequence ID" value="nRc.2.0.1.t36174-RA"/>
    <property type="gene ID" value="nRc.2.0.1.g36174"/>
</dbReference>
<dbReference type="PANTHER" id="PTHR12967">
    <property type="entry name" value="PROTEIN SHQ1 HOMOLOG"/>
    <property type="match status" value="1"/>
</dbReference>
<proteinExistence type="inferred from homology"/>
<dbReference type="GO" id="GO:0005737">
    <property type="term" value="C:cytoplasm"/>
    <property type="evidence" value="ECO:0007669"/>
    <property type="project" value="TreeGrafter"/>
</dbReference>